<protein>
    <submittedName>
        <fullName evidence="1">Uncharacterized protein</fullName>
    </submittedName>
</protein>
<accession>A0A0E9S733</accession>
<evidence type="ECO:0000313" key="1">
    <source>
        <dbReference type="EMBL" id="JAH36328.1"/>
    </source>
</evidence>
<reference evidence="1" key="2">
    <citation type="journal article" date="2015" name="Fish Shellfish Immunol.">
        <title>Early steps in the European eel (Anguilla anguilla)-Vibrio vulnificus interaction in the gills: Role of the RtxA13 toxin.</title>
        <authorList>
            <person name="Callol A."/>
            <person name="Pajuelo D."/>
            <person name="Ebbesson L."/>
            <person name="Teles M."/>
            <person name="MacKenzie S."/>
            <person name="Amaro C."/>
        </authorList>
    </citation>
    <scope>NUCLEOTIDE SEQUENCE</scope>
</reference>
<dbReference type="AlphaFoldDB" id="A0A0E9S733"/>
<name>A0A0E9S733_ANGAN</name>
<dbReference type="EMBL" id="GBXM01072249">
    <property type="protein sequence ID" value="JAH36328.1"/>
    <property type="molecule type" value="Transcribed_RNA"/>
</dbReference>
<reference evidence="1" key="1">
    <citation type="submission" date="2014-11" db="EMBL/GenBank/DDBJ databases">
        <authorList>
            <person name="Amaro Gonzalez C."/>
        </authorList>
    </citation>
    <scope>NUCLEOTIDE SEQUENCE</scope>
</reference>
<proteinExistence type="predicted"/>
<organism evidence="1">
    <name type="scientific">Anguilla anguilla</name>
    <name type="common">European freshwater eel</name>
    <name type="synonym">Muraena anguilla</name>
    <dbReference type="NCBI Taxonomy" id="7936"/>
    <lineage>
        <taxon>Eukaryota</taxon>
        <taxon>Metazoa</taxon>
        <taxon>Chordata</taxon>
        <taxon>Craniata</taxon>
        <taxon>Vertebrata</taxon>
        <taxon>Euteleostomi</taxon>
        <taxon>Actinopterygii</taxon>
        <taxon>Neopterygii</taxon>
        <taxon>Teleostei</taxon>
        <taxon>Anguilliformes</taxon>
        <taxon>Anguillidae</taxon>
        <taxon>Anguilla</taxon>
    </lineage>
</organism>
<sequence>MRSSDHGRRWVMREWFEVGQGVRSATRELGWSYSTIFIT</sequence>